<feature type="repeat" description="TPR" evidence="2">
    <location>
        <begin position="492"/>
        <end position="525"/>
    </location>
</feature>
<dbReference type="Proteomes" id="UP000325286">
    <property type="component" value="Chromosome"/>
</dbReference>
<evidence type="ECO:0000256" key="1">
    <source>
        <dbReference type="ARBA" id="ARBA00022729"/>
    </source>
</evidence>
<dbReference type="InterPro" id="IPR036280">
    <property type="entry name" value="Multihaem_cyt_sf"/>
</dbReference>
<dbReference type="SUPFAM" id="SSF48452">
    <property type="entry name" value="TPR-like"/>
    <property type="match status" value="1"/>
</dbReference>
<feature type="compositionally biased region" description="Polar residues" evidence="3">
    <location>
        <begin position="38"/>
        <end position="47"/>
    </location>
</feature>
<dbReference type="PROSITE" id="PS51257">
    <property type="entry name" value="PROKAR_LIPOPROTEIN"/>
    <property type="match status" value="1"/>
</dbReference>
<evidence type="ECO:0000313" key="7">
    <source>
        <dbReference type="Proteomes" id="UP000325286"/>
    </source>
</evidence>
<keyword evidence="2" id="KW-0802">TPR repeat</keyword>
<evidence type="ECO:0000313" key="6">
    <source>
        <dbReference type="EMBL" id="QEG43592.1"/>
    </source>
</evidence>
<dbReference type="InterPro" id="IPR019734">
    <property type="entry name" value="TPR_rpt"/>
</dbReference>
<reference evidence="6 7" key="1">
    <citation type="submission" date="2019-08" db="EMBL/GenBank/DDBJ databases">
        <title>Deep-cultivation of Planctomycetes and their phenomic and genomic characterization uncovers novel biology.</title>
        <authorList>
            <person name="Wiegand S."/>
            <person name="Jogler M."/>
            <person name="Boedeker C."/>
            <person name="Pinto D."/>
            <person name="Vollmers J."/>
            <person name="Rivas-Marin E."/>
            <person name="Kohn T."/>
            <person name="Peeters S.H."/>
            <person name="Heuer A."/>
            <person name="Rast P."/>
            <person name="Oberbeckmann S."/>
            <person name="Bunk B."/>
            <person name="Jeske O."/>
            <person name="Meyerdierks A."/>
            <person name="Storesund J.E."/>
            <person name="Kallscheuer N."/>
            <person name="Luecker S."/>
            <person name="Lage O.M."/>
            <person name="Pohl T."/>
            <person name="Merkel B.J."/>
            <person name="Hornburger P."/>
            <person name="Mueller R.-W."/>
            <person name="Bruemmer F."/>
            <person name="Labrenz M."/>
            <person name="Spormann A.M."/>
            <person name="Op den Camp H."/>
            <person name="Overmann J."/>
            <person name="Amann R."/>
            <person name="Jetten M.S.M."/>
            <person name="Mascher T."/>
            <person name="Medema M.H."/>
            <person name="Devos D.P."/>
            <person name="Kaster A.-K."/>
            <person name="Ovreas L."/>
            <person name="Rohde M."/>
            <person name="Galperin M.Y."/>
            <person name="Jogler C."/>
        </authorList>
    </citation>
    <scope>NUCLEOTIDE SEQUENCE [LARGE SCALE GENOMIC DNA]</scope>
    <source>
        <strain evidence="6 7">UC8</strain>
    </source>
</reference>
<protein>
    <submittedName>
        <fullName evidence="6">Tetratricopeptide repeat protein</fullName>
    </submittedName>
</protein>
<feature type="region of interest" description="Disordered" evidence="3">
    <location>
        <begin position="25"/>
        <end position="59"/>
    </location>
</feature>
<evidence type="ECO:0000256" key="3">
    <source>
        <dbReference type="SAM" id="MobiDB-lite"/>
    </source>
</evidence>
<name>A0A5B9QZR3_9BACT</name>
<dbReference type="KEGG" id="rul:UC8_56430"/>
<dbReference type="PROSITE" id="PS50005">
    <property type="entry name" value="TPR"/>
    <property type="match status" value="1"/>
</dbReference>
<dbReference type="InterPro" id="IPR011990">
    <property type="entry name" value="TPR-like_helical_dom_sf"/>
</dbReference>
<keyword evidence="7" id="KW-1185">Reference proteome</keyword>
<feature type="domain" description="Doubled CXXCH motif" evidence="5">
    <location>
        <begin position="339"/>
        <end position="370"/>
    </location>
</feature>
<accession>A0A5B9QZR3</accession>
<gene>
    <name evidence="6" type="ORF">UC8_56430</name>
</gene>
<evidence type="ECO:0000259" key="5">
    <source>
        <dbReference type="Pfam" id="PF09699"/>
    </source>
</evidence>
<dbReference type="Pfam" id="PF09699">
    <property type="entry name" value="Paired_CXXCH_1"/>
    <property type="match status" value="1"/>
</dbReference>
<keyword evidence="1 4" id="KW-0732">Signal</keyword>
<sequence precursor="true">MSTFFRYDLAFLILAIAGAAGAGCGGSTSKPAVPGPGTNRTQTSQLSRRPPLPEARPDGYVGSKVCADCHEEIASQFAAHPMGQSLNTVADAKPIEGDPPDPLDIAGPLQYRVQLQDDRMIHHQMLVDDRGDVVFDQSEEVKFALGSGQRGRTYLVEKDGSLYQSPLGWYANGAHWDLSPGYDPKGHAGFQRRIGDGCLYCHAGQMESIGPDRYQGRIFAEASVGCERCHGPGRQHVALHREPKSNPHGIAEDTIVNPADLSTAARESVCNQCHLQGEHVIPRYGREFFDFRPGDLLEDVFVVLMGSRRVDRKGRPQVVSQVEQMRASRCYEGSGGELGCVSCHDPHRRLAPQQRVAHYQDRCLNCHREAGCSLPHEQQQLPPANGSCIHCHMPPMGATDVPHTSQTDHRIAKRPQEPWSLPEPPQKWPVFDGAEQRLPDWEVSRARGIAAMIEAWKGRDANQAAMARRWLLPPGVSEDEVDRIFDALGKDQTALSELAASYLLTGQPTVARRFWERVLEIQPEDETALGGLVVLSLQLQDQTAAQRYLDRLLEIAPSDPQWHVYQAQLYWEMGERGKARAAADRVLELDPTRSDIRDWVNSLPPSTTSID</sequence>
<dbReference type="Gene3D" id="1.25.40.10">
    <property type="entry name" value="Tetratricopeptide repeat domain"/>
    <property type="match status" value="1"/>
</dbReference>
<dbReference type="CDD" id="cd08168">
    <property type="entry name" value="Cytochrom_C3"/>
    <property type="match status" value="1"/>
</dbReference>
<dbReference type="EMBL" id="CP042914">
    <property type="protein sequence ID" value="QEG43592.1"/>
    <property type="molecule type" value="Genomic_DNA"/>
</dbReference>
<proteinExistence type="predicted"/>
<dbReference type="SUPFAM" id="SSF48695">
    <property type="entry name" value="Multiheme cytochromes"/>
    <property type="match status" value="1"/>
</dbReference>
<dbReference type="PANTHER" id="PTHR35038:SF8">
    <property type="entry name" value="C-TYPE POLYHEME CYTOCHROME OMCC"/>
    <property type="match status" value="1"/>
</dbReference>
<dbReference type="Pfam" id="PF14559">
    <property type="entry name" value="TPR_19"/>
    <property type="match status" value="1"/>
</dbReference>
<feature type="signal peptide" evidence="4">
    <location>
        <begin position="1"/>
        <end position="22"/>
    </location>
</feature>
<dbReference type="InterPro" id="IPR010177">
    <property type="entry name" value="Paired_CXXCH_1"/>
</dbReference>
<organism evidence="6 7">
    <name type="scientific">Roseimaritima ulvae</name>
    <dbReference type="NCBI Taxonomy" id="980254"/>
    <lineage>
        <taxon>Bacteria</taxon>
        <taxon>Pseudomonadati</taxon>
        <taxon>Planctomycetota</taxon>
        <taxon>Planctomycetia</taxon>
        <taxon>Pirellulales</taxon>
        <taxon>Pirellulaceae</taxon>
        <taxon>Roseimaritima</taxon>
    </lineage>
</organism>
<dbReference type="Gene3D" id="1.10.1130.10">
    <property type="entry name" value="Flavocytochrome C3, Chain A"/>
    <property type="match status" value="1"/>
</dbReference>
<evidence type="ECO:0000256" key="4">
    <source>
        <dbReference type="SAM" id="SignalP"/>
    </source>
</evidence>
<dbReference type="SMART" id="SM00028">
    <property type="entry name" value="TPR"/>
    <property type="match status" value="3"/>
</dbReference>
<evidence type="ECO:0000256" key="2">
    <source>
        <dbReference type="PROSITE-ProRule" id="PRU00339"/>
    </source>
</evidence>
<dbReference type="AlphaFoldDB" id="A0A5B9QZR3"/>
<feature type="chain" id="PRO_5023151166" evidence="4">
    <location>
        <begin position="23"/>
        <end position="611"/>
    </location>
</feature>
<dbReference type="PANTHER" id="PTHR35038">
    <property type="entry name" value="DISSIMILATORY SULFITE REDUCTASE SIRA"/>
    <property type="match status" value="1"/>
</dbReference>
<dbReference type="InterPro" id="IPR051829">
    <property type="entry name" value="Multiheme_Cytochr_ET"/>
</dbReference>